<dbReference type="PANTHER" id="PTHR30146:SF33">
    <property type="entry name" value="TRANSCRIPTIONAL REGULATOR"/>
    <property type="match status" value="1"/>
</dbReference>
<keyword evidence="2" id="KW-0238">DNA-binding</keyword>
<dbReference type="Proteomes" id="UP000196655">
    <property type="component" value="Unassembled WGS sequence"/>
</dbReference>
<dbReference type="Gene3D" id="3.40.50.2300">
    <property type="match status" value="2"/>
</dbReference>
<dbReference type="PROSITE" id="PS50932">
    <property type="entry name" value="HTH_LACI_2"/>
    <property type="match status" value="1"/>
</dbReference>
<dbReference type="PANTHER" id="PTHR30146">
    <property type="entry name" value="LACI-RELATED TRANSCRIPTIONAL REPRESSOR"/>
    <property type="match status" value="1"/>
</dbReference>
<feature type="domain" description="HTH lacI-type" evidence="4">
    <location>
        <begin position="1"/>
        <end position="53"/>
    </location>
</feature>
<dbReference type="STRING" id="1122125.GCA_000423185_03038"/>
<accession>A0A211ZME2</accession>
<evidence type="ECO:0000313" key="5">
    <source>
        <dbReference type="EMBL" id="OWJ66458.1"/>
    </source>
</evidence>
<dbReference type="GO" id="GO:0003700">
    <property type="term" value="F:DNA-binding transcription factor activity"/>
    <property type="evidence" value="ECO:0007669"/>
    <property type="project" value="TreeGrafter"/>
</dbReference>
<dbReference type="Pfam" id="PF13377">
    <property type="entry name" value="Peripla_BP_3"/>
    <property type="match status" value="1"/>
</dbReference>
<organism evidence="5 6">
    <name type="scientific">Inquilinus limosus</name>
    <dbReference type="NCBI Taxonomy" id="171674"/>
    <lineage>
        <taxon>Bacteria</taxon>
        <taxon>Pseudomonadati</taxon>
        <taxon>Pseudomonadota</taxon>
        <taxon>Alphaproteobacteria</taxon>
        <taxon>Rhodospirillales</taxon>
        <taxon>Rhodospirillaceae</taxon>
        <taxon>Inquilinus</taxon>
    </lineage>
</organism>
<evidence type="ECO:0000256" key="2">
    <source>
        <dbReference type="ARBA" id="ARBA00023125"/>
    </source>
</evidence>
<dbReference type="Gene3D" id="1.10.260.40">
    <property type="entry name" value="lambda repressor-like DNA-binding domains"/>
    <property type="match status" value="1"/>
</dbReference>
<dbReference type="OrthoDB" id="7170131at2"/>
<dbReference type="CDD" id="cd01575">
    <property type="entry name" value="PBP1_GntR"/>
    <property type="match status" value="1"/>
</dbReference>
<evidence type="ECO:0000256" key="3">
    <source>
        <dbReference type="ARBA" id="ARBA00023163"/>
    </source>
</evidence>
<dbReference type="InterPro" id="IPR000843">
    <property type="entry name" value="HTH_LacI"/>
</dbReference>
<dbReference type="AlphaFoldDB" id="A0A211ZME2"/>
<dbReference type="InterPro" id="IPR010982">
    <property type="entry name" value="Lambda_DNA-bd_dom_sf"/>
</dbReference>
<dbReference type="SUPFAM" id="SSF47413">
    <property type="entry name" value="lambda repressor-like DNA-binding domains"/>
    <property type="match status" value="1"/>
</dbReference>
<dbReference type="CDD" id="cd01392">
    <property type="entry name" value="HTH_LacI"/>
    <property type="match status" value="1"/>
</dbReference>
<dbReference type="InterPro" id="IPR046335">
    <property type="entry name" value="LacI/GalR-like_sensor"/>
</dbReference>
<dbReference type="EMBL" id="NHON01000024">
    <property type="protein sequence ID" value="OWJ66458.1"/>
    <property type="molecule type" value="Genomic_DNA"/>
</dbReference>
<keyword evidence="6" id="KW-1185">Reference proteome</keyword>
<gene>
    <name evidence="5" type="ORF">BWR60_14680</name>
</gene>
<keyword evidence="1" id="KW-0805">Transcription regulation</keyword>
<evidence type="ECO:0000259" key="4">
    <source>
        <dbReference type="PROSITE" id="PS50932"/>
    </source>
</evidence>
<proteinExistence type="predicted"/>
<dbReference type="InterPro" id="IPR028082">
    <property type="entry name" value="Peripla_BP_I"/>
</dbReference>
<dbReference type="SMART" id="SM00354">
    <property type="entry name" value="HTH_LACI"/>
    <property type="match status" value="1"/>
</dbReference>
<keyword evidence="3" id="KW-0804">Transcription</keyword>
<reference evidence="6" key="1">
    <citation type="submission" date="2017-05" db="EMBL/GenBank/DDBJ databases">
        <authorList>
            <person name="Macchi M."/>
            <person name="Festa S."/>
            <person name="Coppotelli B.M."/>
            <person name="Morelli I.S."/>
        </authorList>
    </citation>
    <scope>NUCLEOTIDE SEQUENCE [LARGE SCALE GENOMIC DNA]</scope>
    <source>
        <strain evidence="6">I</strain>
    </source>
</reference>
<comment type="caution">
    <text evidence="5">The sequence shown here is derived from an EMBL/GenBank/DDBJ whole genome shotgun (WGS) entry which is preliminary data.</text>
</comment>
<protein>
    <submittedName>
        <fullName evidence="5">Transcriptional regulator</fullName>
    </submittedName>
</protein>
<sequence length="342" mass="36202">MRDVARLAGVSPMTVSRVQAGSSRVAPETRERIRQAIAQLGYVDDKVAAALSSRRTGFIATLVPTITNSNFADTAHGLTEALRETGYQLLIGYTLYRMSEEEALVRAMLERRPEAIVLAGMNHTEAARTMLRSAGIPVIEIWDCGAAEPIDRAVGFSNIEAGRAAARHLIALGHRRIGAIGPAIGGASHDFRGEARLAGFTEVLRQAGLPADAVVHRGQVPVSFAGGAAAMAHLLDADEPVEAIFAVSDLAAVGALMECHRRGIAVPDQVSILGFGDFEIGGQCVPALSTVRIDAEDIGRRVGALLLRVLEPRDGAPAPSRVIDVGFEIVERGSTARRPGRA</sequence>
<dbReference type="GO" id="GO:0000976">
    <property type="term" value="F:transcription cis-regulatory region binding"/>
    <property type="evidence" value="ECO:0007669"/>
    <property type="project" value="TreeGrafter"/>
</dbReference>
<evidence type="ECO:0000313" key="6">
    <source>
        <dbReference type="Proteomes" id="UP000196655"/>
    </source>
</evidence>
<name>A0A211ZME2_9PROT</name>
<dbReference type="Pfam" id="PF00356">
    <property type="entry name" value="LacI"/>
    <property type="match status" value="1"/>
</dbReference>
<evidence type="ECO:0000256" key="1">
    <source>
        <dbReference type="ARBA" id="ARBA00023015"/>
    </source>
</evidence>
<dbReference type="SUPFAM" id="SSF53822">
    <property type="entry name" value="Periplasmic binding protein-like I"/>
    <property type="match status" value="1"/>
</dbReference>